<dbReference type="Gene3D" id="3.40.50.300">
    <property type="entry name" value="P-loop containing nucleotide triphosphate hydrolases"/>
    <property type="match status" value="1"/>
</dbReference>
<dbReference type="InterPro" id="IPR001408">
    <property type="entry name" value="Gprotein_alpha_I"/>
</dbReference>
<keyword evidence="14" id="KW-1185">Reference proteome</keyword>
<keyword evidence="4 10" id="KW-0547">Nucleotide-binding</keyword>
<feature type="binding site" evidence="10">
    <location>
        <begin position="154"/>
        <end position="155"/>
    </location>
    <ligand>
        <name>GTP</name>
        <dbReference type="ChEBI" id="CHEBI:37565"/>
    </ligand>
</feature>
<accession>A0AAV5SE09</accession>
<evidence type="ECO:0000256" key="8">
    <source>
        <dbReference type="ARBA" id="ARBA00023224"/>
    </source>
</evidence>
<evidence type="ECO:0000256" key="1">
    <source>
        <dbReference type="ARBA" id="ARBA00011356"/>
    </source>
</evidence>
<evidence type="ECO:0000256" key="10">
    <source>
        <dbReference type="PIRSR" id="PIRSR601019-1"/>
    </source>
</evidence>
<feature type="binding site" evidence="10">
    <location>
        <position position="330"/>
    </location>
    <ligand>
        <name>GTP</name>
        <dbReference type="ChEBI" id="CHEBI:37565"/>
    </ligand>
</feature>
<proteinExistence type="predicted"/>
<dbReference type="SUPFAM" id="SSF52540">
    <property type="entry name" value="P-loop containing nucleoside triphosphate hydrolases"/>
    <property type="match status" value="1"/>
</dbReference>
<evidence type="ECO:0000256" key="3">
    <source>
        <dbReference type="ARBA" id="ARBA00022723"/>
    </source>
</evidence>
<protein>
    <recommendedName>
        <fullName evidence="15">Odr-3</fullName>
    </recommendedName>
</protein>
<comment type="caution">
    <text evidence="13">The sequence shown here is derived from an EMBL/GenBank/DDBJ whole genome shotgun (WGS) entry which is preliminary data.</text>
</comment>
<dbReference type="GO" id="GO:0046872">
    <property type="term" value="F:metal ion binding"/>
    <property type="evidence" value="ECO:0007669"/>
    <property type="project" value="UniProtKB-KW"/>
</dbReference>
<evidence type="ECO:0000313" key="14">
    <source>
        <dbReference type="Proteomes" id="UP001432027"/>
    </source>
</evidence>
<dbReference type="SUPFAM" id="SSF47895">
    <property type="entry name" value="Transducin (alpha subunit), insertion domain"/>
    <property type="match status" value="1"/>
</dbReference>
<feature type="binding site" evidence="10">
    <location>
        <begin position="45"/>
        <end position="50"/>
    </location>
    <ligand>
        <name>GTP</name>
        <dbReference type="ChEBI" id="CHEBI:37565"/>
    </ligand>
</feature>
<feature type="binding site" evidence="11">
    <location>
        <position position="185"/>
    </location>
    <ligand>
        <name>Mg(2+)</name>
        <dbReference type="ChEBI" id="CHEBI:18420"/>
    </ligand>
</feature>
<evidence type="ECO:0000256" key="9">
    <source>
        <dbReference type="ARBA" id="ARBA00023288"/>
    </source>
</evidence>
<dbReference type="EMBL" id="BTSX01000001">
    <property type="protein sequence ID" value="GMS80438.1"/>
    <property type="molecule type" value="Genomic_DNA"/>
</dbReference>
<feature type="binding site" evidence="10">
    <location>
        <begin position="273"/>
        <end position="276"/>
    </location>
    <ligand>
        <name>GTP</name>
        <dbReference type="ChEBI" id="CHEBI:37565"/>
    </ligand>
</feature>
<dbReference type="GO" id="GO:0005737">
    <property type="term" value="C:cytoplasm"/>
    <property type="evidence" value="ECO:0007669"/>
    <property type="project" value="TreeGrafter"/>
</dbReference>
<dbReference type="GO" id="GO:0003924">
    <property type="term" value="F:GTPase activity"/>
    <property type="evidence" value="ECO:0007669"/>
    <property type="project" value="InterPro"/>
</dbReference>
<dbReference type="FunFam" id="3.40.50.300:FF:000041">
    <property type="entry name" value="Guanine nucleotide-binding protein G(I) subunit alpha"/>
    <property type="match status" value="1"/>
</dbReference>
<evidence type="ECO:0000256" key="6">
    <source>
        <dbReference type="ARBA" id="ARBA00023134"/>
    </source>
</evidence>
<name>A0AAV5SE09_9BILA</name>
<dbReference type="AlphaFoldDB" id="A0AAV5SE09"/>
<dbReference type="Gene3D" id="1.10.400.10">
    <property type="entry name" value="GI Alpha 1, domain 2-like"/>
    <property type="match status" value="1"/>
</dbReference>
<dbReference type="InterPro" id="IPR001019">
    <property type="entry name" value="Gprotein_alpha_su"/>
</dbReference>
<evidence type="ECO:0000256" key="11">
    <source>
        <dbReference type="PIRSR" id="PIRSR601019-2"/>
    </source>
</evidence>
<dbReference type="PANTHER" id="PTHR10218">
    <property type="entry name" value="GTP-BINDING PROTEIN ALPHA SUBUNIT"/>
    <property type="match status" value="1"/>
</dbReference>
<organism evidence="13 14">
    <name type="scientific">Pristionchus entomophagus</name>
    <dbReference type="NCBI Taxonomy" id="358040"/>
    <lineage>
        <taxon>Eukaryota</taxon>
        <taxon>Metazoa</taxon>
        <taxon>Ecdysozoa</taxon>
        <taxon>Nematoda</taxon>
        <taxon>Chromadorea</taxon>
        <taxon>Rhabditida</taxon>
        <taxon>Rhabditina</taxon>
        <taxon>Diplogasteromorpha</taxon>
        <taxon>Diplogasteroidea</taxon>
        <taxon>Neodiplogasteridae</taxon>
        <taxon>Pristionchus</taxon>
    </lineage>
</organism>
<keyword evidence="6 10" id="KW-0342">GTP-binding</keyword>
<comment type="subunit">
    <text evidence="1">G proteins are composed of 3 units; alpha, beta and gamma. The alpha chain contains the guanine nucleotide binding site.</text>
</comment>
<dbReference type="GO" id="GO:0005834">
    <property type="term" value="C:heterotrimeric G-protein complex"/>
    <property type="evidence" value="ECO:0007669"/>
    <property type="project" value="TreeGrafter"/>
</dbReference>
<feature type="compositionally biased region" description="Basic and acidic residues" evidence="12">
    <location>
        <begin position="9"/>
        <end position="26"/>
    </location>
</feature>
<dbReference type="GO" id="GO:0005525">
    <property type="term" value="F:GTP binding"/>
    <property type="evidence" value="ECO:0007669"/>
    <property type="project" value="UniProtKB-KW"/>
</dbReference>
<dbReference type="CDD" id="cd00066">
    <property type="entry name" value="G-alpha"/>
    <property type="match status" value="1"/>
</dbReference>
<dbReference type="PANTHER" id="PTHR10218:SF215">
    <property type="entry name" value="GUANINE NUCLEOTIDE-BINDING PROTEIN ALPHA-17 SUBUNIT"/>
    <property type="match status" value="1"/>
</dbReference>
<keyword evidence="9" id="KW-0449">Lipoprotein</keyword>
<dbReference type="GO" id="GO:0006950">
    <property type="term" value="P:response to stress"/>
    <property type="evidence" value="ECO:0007669"/>
    <property type="project" value="UniProtKB-ARBA"/>
</dbReference>
<dbReference type="Pfam" id="PF00503">
    <property type="entry name" value="G-alpha"/>
    <property type="match status" value="1"/>
</dbReference>
<evidence type="ECO:0000313" key="13">
    <source>
        <dbReference type="EMBL" id="GMS80438.1"/>
    </source>
</evidence>
<dbReference type="PRINTS" id="PR00441">
    <property type="entry name" value="GPROTEINAI"/>
</dbReference>
<dbReference type="SMART" id="SM00275">
    <property type="entry name" value="G_alpha"/>
    <property type="match status" value="1"/>
</dbReference>
<feature type="region of interest" description="Disordered" evidence="12">
    <location>
        <begin position="1"/>
        <end position="26"/>
    </location>
</feature>
<keyword evidence="8" id="KW-0807">Transducer</keyword>
<dbReference type="GO" id="GO:0007188">
    <property type="term" value="P:adenylate cyclase-modulating G protein-coupled receptor signaling pathway"/>
    <property type="evidence" value="ECO:0007669"/>
    <property type="project" value="InterPro"/>
</dbReference>
<sequence length="358" mass="41104">MGLCQSSSEVDKEQQQRNKEIEKQINSDKRQSSSIVKLLLLGAGECGKSTVLKQMQILHSNGFTEEEVNEKRGIVFNNTVTSMCSILRAMDSVLHIQLENPELEPEKAMILKIQEKGEESEAMTPDKRDALIAIWQDKGVKKAYEMRSEYQLIDSAAFFLDNVQRIAEPGFRPTEQDILFSRVATTGVVEVKFKIKELDFRVFDVGGQRSERRKWIHCFDNVESIIFITAISEYDQVLFEDESTNRMIESMQLFNSICNSSWFLSTAMILFMNKKDLFMEKIKRVNITTAFPDYEGGQTYEEAVNFIKQKFAELNMNPDKKTIYMHETCATDTNQVQLVISSVIDTIIQKNLQKAGMM</sequence>
<dbReference type="InterPro" id="IPR011025">
    <property type="entry name" value="GproteinA_insert"/>
</dbReference>
<dbReference type="Proteomes" id="UP001432027">
    <property type="component" value="Unassembled WGS sequence"/>
</dbReference>
<evidence type="ECO:0000256" key="2">
    <source>
        <dbReference type="ARBA" id="ARBA00022707"/>
    </source>
</evidence>
<keyword evidence="3 11" id="KW-0479">Metal-binding</keyword>
<keyword evidence="7" id="KW-0564">Palmitate</keyword>
<evidence type="ECO:0000256" key="4">
    <source>
        <dbReference type="ARBA" id="ARBA00022741"/>
    </source>
</evidence>
<feature type="binding site" evidence="10">
    <location>
        <begin position="204"/>
        <end position="208"/>
    </location>
    <ligand>
        <name>GTP</name>
        <dbReference type="ChEBI" id="CHEBI:37565"/>
    </ligand>
</feature>
<evidence type="ECO:0000256" key="7">
    <source>
        <dbReference type="ARBA" id="ARBA00023139"/>
    </source>
</evidence>
<evidence type="ECO:0000256" key="5">
    <source>
        <dbReference type="ARBA" id="ARBA00022842"/>
    </source>
</evidence>
<dbReference type="GO" id="GO:0097730">
    <property type="term" value="C:non-motile cilium"/>
    <property type="evidence" value="ECO:0007669"/>
    <property type="project" value="UniProtKB-ARBA"/>
</dbReference>
<evidence type="ECO:0008006" key="15">
    <source>
        <dbReference type="Google" id="ProtNLM"/>
    </source>
</evidence>
<feature type="binding site" evidence="11">
    <location>
        <position position="49"/>
    </location>
    <ligand>
        <name>Mg(2+)</name>
        <dbReference type="ChEBI" id="CHEBI:18420"/>
    </ligand>
</feature>
<gene>
    <name evidence="13" type="ORF">PENTCL1PPCAC_2613</name>
</gene>
<dbReference type="InterPro" id="IPR027417">
    <property type="entry name" value="P-loop_NTPase"/>
</dbReference>
<evidence type="ECO:0000256" key="12">
    <source>
        <dbReference type="SAM" id="MobiDB-lite"/>
    </source>
</evidence>
<keyword evidence="5 11" id="KW-0460">Magnesium</keyword>
<keyword evidence="2" id="KW-0519">Myristate</keyword>
<feature type="binding site" evidence="10">
    <location>
        <begin position="179"/>
        <end position="185"/>
    </location>
    <ligand>
        <name>GTP</name>
        <dbReference type="ChEBI" id="CHEBI:37565"/>
    </ligand>
</feature>
<dbReference type="PRINTS" id="PR00318">
    <property type="entry name" value="GPROTEINA"/>
</dbReference>
<dbReference type="GO" id="GO:0001664">
    <property type="term" value="F:G protein-coupled receptor binding"/>
    <property type="evidence" value="ECO:0007669"/>
    <property type="project" value="TreeGrafter"/>
</dbReference>
<dbReference type="GO" id="GO:0031683">
    <property type="term" value="F:G-protein beta/gamma-subunit complex binding"/>
    <property type="evidence" value="ECO:0007669"/>
    <property type="project" value="InterPro"/>
</dbReference>
<reference evidence="13" key="1">
    <citation type="submission" date="2023-10" db="EMBL/GenBank/DDBJ databases">
        <title>Genome assembly of Pristionchus species.</title>
        <authorList>
            <person name="Yoshida K."/>
            <person name="Sommer R.J."/>
        </authorList>
    </citation>
    <scope>NUCLEOTIDE SEQUENCE</scope>
    <source>
        <strain evidence="13">RS0144</strain>
    </source>
</reference>
<dbReference type="FunFam" id="1.10.400.10:FF:000011">
    <property type="entry name" value="Guanine nucleotide-binding protein alpha-1 subunit"/>
    <property type="match status" value="1"/>
</dbReference>
<dbReference type="PROSITE" id="PS51882">
    <property type="entry name" value="G_ALPHA"/>
    <property type="match status" value="1"/>
</dbReference>
<dbReference type="GO" id="GO:0043025">
    <property type="term" value="C:neuronal cell body"/>
    <property type="evidence" value="ECO:0007669"/>
    <property type="project" value="UniProtKB-ARBA"/>
</dbReference>